<dbReference type="AlphaFoldDB" id="A0A830HW80"/>
<feature type="region of interest" description="Disordered" evidence="4">
    <location>
        <begin position="1"/>
        <end position="115"/>
    </location>
</feature>
<evidence type="ECO:0000256" key="1">
    <source>
        <dbReference type="ARBA" id="ARBA00004123"/>
    </source>
</evidence>
<feature type="compositionally biased region" description="Basic residues" evidence="4">
    <location>
        <begin position="26"/>
        <end position="36"/>
    </location>
</feature>
<accession>A0A830HW80</accession>
<comment type="subcellular location">
    <subcellularLocation>
        <location evidence="1">Nucleus</location>
    </subcellularLocation>
</comment>
<keyword evidence="2" id="KW-0539">Nucleus</keyword>
<keyword evidence="3" id="KW-0175">Coiled coil</keyword>
<dbReference type="InterPro" id="IPR012890">
    <property type="entry name" value="GCFC2-like"/>
</dbReference>
<sequence length="825" mass="89407">MWKPCQPGIPVIMSRLTSGRDPKTPKFPKPKSHGQRKWFQSGSPVLPPVPAKSSRRAPSPPQSASAASMFRGRAPASKARQRPAWAAEHLLDDDEEDGQPTSTALNARRAGGRSALGKARAMSSMMTVTEDDVVPDNPRSLAGVGGKVGDDNDDDEDMKLLRKHKRRIAKRRTMGHDDDLMDGRNVDDVLHVNAASNNHSAGISYSKEALAELRKNTYALGTAPPPTNAQEEDDGDLEDNNNIPSAKEIEEARRRRQQLRNGAAARDQETTRAVHAMEVDEDEDERWASMMAARGGAMPGGSDEIAEALRAGAASLAASRAESLDANACIDSAKRHEEEIAGLAEDALARFHNAQGRVQSLREEERASEAQAEEAARKYDAAQAFQQLVSDLAGMLDVKAPEAARALETAVSRCEVQWSKMTQSRAQDAAEENELLRAAMEAAQGKQEDALESEEEAFVSTPQPGDIDEFGRDAGRERRNVRMEARRAFVESLDDTCGNAVDAIGFLLHPAPHVEDELGEMDAEALQMSASSNLFQDAADELASAAALAVALGLARDEDRASWRAAMVPFALPEAFAPFVQADVARWHILHAPASKSRDGGDDSSQKYSSIDAMPWHEALFSFDEGSDDTGSNDELVPRLVASHVLPILRRALASFDATLPSADMMATSLADAVGEVSIYVSDDDGAALVQIAEQRLTDACQRLGGAVQCASVTPGAISWPPCSRWSRSTTEWLRRRVSAHVHVFRAILAFLRIHPSNGLRTALLDSCLIGKLAPLLRQSSRLYGCELNVEVLLSALFDGSSDATDEDAVASVREEARRRLRTLL</sequence>
<evidence type="ECO:0008006" key="7">
    <source>
        <dbReference type="Google" id="ProtNLM"/>
    </source>
</evidence>
<proteinExistence type="predicted"/>
<dbReference type="PANTHER" id="PTHR12214:SF0">
    <property type="entry name" value="LD29489P"/>
    <property type="match status" value="1"/>
</dbReference>
<organism evidence="5 6">
    <name type="scientific">Pycnococcus provasolii</name>
    <dbReference type="NCBI Taxonomy" id="41880"/>
    <lineage>
        <taxon>Eukaryota</taxon>
        <taxon>Viridiplantae</taxon>
        <taxon>Chlorophyta</taxon>
        <taxon>Pseudoscourfieldiophyceae</taxon>
        <taxon>Pseudoscourfieldiales</taxon>
        <taxon>Pycnococcaceae</taxon>
        <taxon>Pycnococcus</taxon>
    </lineage>
</organism>
<protein>
    <recommendedName>
        <fullName evidence="7">GCF C-terminal domain-containing protein</fullName>
    </recommendedName>
</protein>
<evidence type="ECO:0000256" key="3">
    <source>
        <dbReference type="SAM" id="Coils"/>
    </source>
</evidence>
<dbReference type="GO" id="GO:0005634">
    <property type="term" value="C:nucleus"/>
    <property type="evidence" value="ECO:0007669"/>
    <property type="project" value="UniProtKB-SubCell"/>
</dbReference>
<dbReference type="Proteomes" id="UP000660262">
    <property type="component" value="Unassembled WGS sequence"/>
</dbReference>
<name>A0A830HW80_9CHLO</name>
<dbReference type="PANTHER" id="PTHR12214">
    <property type="entry name" value="GC-RICH SEQUENCE DNA-BINDING FACTOR"/>
    <property type="match status" value="1"/>
</dbReference>
<evidence type="ECO:0000313" key="6">
    <source>
        <dbReference type="Proteomes" id="UP000660262"/>
    </source>
</evidence>
<reference evidence="5" key="1">
    <citation type="submission" date="2020-10" db="EMBL/GenBank/DDBJ databases">
        <title>Unveiling of a novel bifunctional photoreceptor, Dualchrome1, isolated from a cosmopolitan green alga.</title>
        <authorList>
            <person name="Suzuki S."/>
            <person name="Kawachi M."/>
        </authorList>
    </citation>
    <scope>NUCLEOTIDE SEQUENCE</scope>
    <source>
        <strain evidence="5">NIES 2893</strain>
    </source>
</reference>
<evidence type="ECO:0000256" key="4">
    <source>
        <dbReference type="SAM" id="MobiDB-lite"/>
    </source>
</evidence>
<dbReference type="GO" id="GO:0000398">
    <property type="term" value="P:mRNA splicing, via spliceosome"/>
    <property type="evidence" value="ECO:0007669"/>
    <property type="project" value="InterPro"/>
</dbReference>
<keyword evidence="6" id="KW-1185">Reference proteome</keyword>
<dbReference type="EMBL" id="BNJQ01000034">
    <property type="protein sequence ID" value="GHP11422.1"/>
    <property type="molecule type" value="Genomic_DNA"/>
</dbReference>
<evidence type="ECO:0000313" key="5">
    <source>
        <dbReference type="EMBL" id="GHP11422.1"/>
    </source>
</evidence>
<gene>
    <name evidence="5" type="ORF">PPROV_001015000</name>
</gene>
<evidence type="ECO:0000256" key="2">
    <source>
        <dbReference type="ARBA" id="ARBA00023242"/>
    </source>
</evidence>
<feature type="compositionally biased region" description="Acidic residues" evidence="4">
    <location>
        <begin position="230"/>
        <end position="239"/>
    </location>
</feature>
<feature type="region of interest" description="Disordered" evidence="4">
    <location>
        <begin position="219"/>
        <end position="272"/>
    </location>
</feature>
<feature type="region of interest" description="Disordered" evidence="4">
    <location>
        <begin position="131"/>
        <end position="156"/>
    </location>
</feature>
<dbReference type="GO" id="GO:0003677">
    <property type="term" value="F:DNA binding"/>
    <property type="evidence" value="ECO:0007669"/>
    <property type="project" value="InterPro"/>
</dbReference>
<feature type="coiled-coil region" evidence="3">
    <location>
        <begin position="344"/>
        <end position="378"/>
    </location>
</feature>
<comment type="caution">
    <text evidence="5">The sequence shown here is derived from an EMBL/GenBank/DDBJ whole genome shotgun (WGS) entry which is preliminary data.</text>
</comment>